<reference evidence="2 3" key="1">
    <citation type="journal article" date="2013" name="PLoS Genet.">
        <title>Distinctive expansion of potential virulence genes in the genome of the oomycete fish pathogen Saprolegnia parasitica.</title>
        <authorList>
            <person name="Jiang R.H."/>
            <person name="de Bruijn I."/>
            <person name="Haas B.J."/>
            <person name="Belmonte R."/>
            <person name="Lobach L."/>
            <person name="Christie J."/>
            <person name="van den Ackerveken G."/>
            <person name="Bottin A."/>
            <person name="Bulone V."/>
            <person name="Diaz-Moreno S.M."/>
            <person name="Dumas B."/>
            <person name="Fan L."/>
            <person name="Gaulin E."/>
            <person name="Govers F."/>
            <person name="Grenville-Briggs L.J."/>
            <person name="Horner N.R."/>
            <person name="Levin J.Z."/>
            <person name="Mammella M."/>
            <person name="Meijer H.J."/>
            <person name="Morris P."/>
            <person name="Nusbaum C."/>
            <person name="Oome S."/>
            <person name="Phillips A.J."/>
            <person name="van Rooyen D."/>
            <person name="Rzeszutek E."/>
            <person name="Saraiva M."/>
            <person name="Secombes C.J."/>
            <person name="Seidl M.F."/>
            <person name="Snel B."/>
            <person name="Stassen J.H."/>
            <person name="Sykes S."/>
            <person name="Tripathy S."/>
            <person name="van den Berg H."/>
            <person name="Vega-Arreguin J.C."/>
            <person name="Wawra S."/>
            <person name="Young S.K."/>
            <person name="Zeng Q."/>
            <person name="Dieguez-Uribeondo J."/>
            <person name="Russ C."/>
            <person name="Tyler B.M."/>
            <person name="van West P."/>
        </authorList>
    </citation>
    <scope>NUCLEOTIDE SEQUENCE [LARGE SCALE GENOMIC DNA]</scope>
    <source>
        <strain evidence="2 3">CBS 223.65</strain>
    </source>
</reference>
<feature type="compositionally biased region" description="Polar residues" evidence="1">
    <location>
        <begin position="244"/>
        <end position="253"/>
    </location>
</feature>
<dbReference type="GeneID" id="24128971"/>
<dbReference type="Proteomes" id="UP000030745">
    <property type="component" value="Unassembled WGS sequence"/>
</dbReference>
<protein>
    <submittedName>
        <fullName evidence="2">Uncharacterized protein</fullName>
    </submittedName>
</protein>
<evidence type="ECO:0000313" key="2">
    <source>
        <dbReference type="EMBL" id="KDO28398.1"/>
    </source>
</evidence>
<proteinExistence type="predicted"/>
<dbReference type="AlphaFoldDB" id="A0A067CD20"/>
<keyword evidence="3" id="KW-1185">Reference proteome</keyword>
<accession>A0A067CD20</accession>
<sequence>MDAANDVAPYALVETTEPRPPTTAFADDWTLLLPTQPSHATSRPHQRLGRFAKALPTADAVPPIPALALRPVRPLPSAAQPSMANEALQHVEAWCAVSAAHAGYDAIRRHSLEVLRDVTVRFIETMGTKLVHETEQCVRTLDGTHSPTAITKACALAAGRVMQQVECPPTKLRAHLVETIQYGCHLRQANDAVRTQLLRDPSSLTAVSEPLYEALSGILEGVHAGTAGFAPVPRARRAMATPHAPQSETSTSPACLRKRQASATTPQPMKKQQTLAPASLLRKQCTAGIATGTNTLAISDLDLTDLGDVFATDQLPLEPSRPSPSHLL</sequence>
<dbReference type="EMBL" id="KK583211">
    <property type="protein sequence ID" value="KDO28398.1"/>
    <property type="molecule type" value="Genomic_DNA"/>
</dbReference>
<dbReference type="KEGG" id="spar:SPRG_06636"/>
<name>A0A067CD20_SAPPC</name>
<feature type="compositionally biased region" description="Polar residues" evidence="1">
    <location>
        <begin position="261"/>
        <end position="276"/>
    </location>
</feature>
<dbReference type="OrthoDB" id="10382335at2759"/>
<organism evidence="2 3">
    <name type="scientific">Saprolegnia parasitica (strain CBS 223.65)</name>
    <dbReference type="NCBI Taxonomy" id="695850"/>
    <lineage>
        <taxon>Eukaryota</taxon>
        <taxon>Sar</taxon>
        <taxon>Stramenopiles</taxon>
        <taxon>Oomycota</taxon>
        <taxon>Saprolegniomycetes</taxon>
        <taxon>Saprolegniales</taxon>
        <taxon>Saprolegniaceae</taxon>
        <taxon>Saprolegnia</taxon>
    </lineage>
</organism>
<evidence type="ECO:0000256" key="1">
    <source>
        <dbReference type="SAM" id="MobiDB-lite"/>
    </source>
</evidence>
<dbReference type="VEuPathDB" id="FungiDB:SPRG_06636"/>
<evidence type="ECO:0000313" key="3">
    <source>
        <dbReference type="Proteomes" id="UP000030745"/>
    </source>
</evidence>
<dbReference type="OMA" id="VEAWCAV"/>
<dbReference type="RefSeq" id="XP_012200840.1">
    <property type="nucleotide sequence ID" value="XM_012345450.1"/>
</dbReference>
<feature type="region of interest" description="Disordered" evidence="1">
    <location>
        <begin position="237"/>
        <end position="276"/>
    </location>
</feature>
<gene>
    <name evidence="2" type="ORF">SPRG_06636</name>
</gene>